<protein>
    <submittedName>
        <fullName evidence="2">Uncharacterized protein</fullName>
    </submittedName>
</protein>
<evidence type="ECO:0000256" key="1">
    <source>
        <dbReference type="SAM" id="MobiDB-lite"/>
    </source>
</evidence>
<name>A3BGH6_ORYSJ</name>
<dbReference type="InterPro" id="IPR044659">
    <property type="entry name" value="PELPK1_2"/>
</dbReference>
<sequence>MAIAVAAVLLAGNGNTGHAARHLADTTEAPAAAIPAVPAMPKPTIPTIVPAVTLPPIPAVPKVTLPPMPAIPTVPAVTMPPMPAVPAVPAVTLPPMARGAHRAAEHCRRSRRRRAGVAKGGAAADGRRPQRSNAIPRATTQGLNVARFAMCAR</sequence>
<proteinExistence type="predicted"/>
<reference evidence="2" key="1">
    <citation type="journal article" date="2005" name="PLoS Biol.">
        <title>The genomes of Oryza sativa: a history of duplications.</title>
        <authorList>
            <person name="Yu J."/>
            <person name="Wang J."/>
            <person name="Lin W."/>
            <person name="Li S."/>
            <person name="Li H."/>
            <person name="Zhou J."/>
            <person name="Ni P."/>
            <person name="Dong W."/>
            <person name="Hu S."/>
            <person name="Zeng C."/>
            <person name="Zhang J."/>
            <person name="Zhang Y."/>
            <person name="Li R."/>
            <person name="Xu Z."/>
            <person name="Li S."/>
            <person name="Li X."/>
            <person name="Zheng H."/>
            <person name="Cong L."/>
            <person name="Lin L."/>
            <person name="Yin J."/>
            <person name="Geng J."/>
            <person name="Li G."/>
            <person name="Shi J."/>
            <person name="Liu J."/>
            <person name="Lv H."/>
            <person name="Li J."/>
            <person name="Wang J."/>
            <person name="Deng Y."/>
            <person name="Ran L."/>
            <person name="Shi X."/>
            <person name="Wang X."/>
            <person name="Wu Q."/>
            <person name="Li C."/>
            <person name="Ren X."/>
            <person name="Wang J."/>
            <person name="Wang X."/>
            <person name="Li D."/>
            <person name="Liu D."/>
            <person name="Zhang X."/>
            <person name="Ji Z."/>
            <person name="Zhao W."/>
            <person name="Sun Y."/>
            <person name="Zhang Z."/>
            <person name="Bao J."/>
            <person name="Han Y."/>
            <person name="Dong L."/>
            <person name="Ji J."/>
            <person name="Chen P."/>
            <person name="Wu S."/>
            <person name="Liu J."/>
            <person name="Xiao Y."/>
            <person name="Bu D."/>
            <person name="Tan J."/>
            <person name="Yang L."/>
            <person name="Ye C."/>
            <person name="Zhang J."/>
            <person name="Xu J."/>
            <person name="Zhou Y."/>
            <person name="Yu Y."/>
            <person name="Zhang B."/>
            <person name="Zhuang S."/>
            <person name="Wei H."/>
            <person name="Liu B."/>
            <person name="Lei M."/>
            <person name="Yu H."/>
            <person name="Li Y."/>
            <person name="Xu H."/>
            <person name="Wei S."/>
            <person name="He X."/>
            <person name="Fang L."/>
            <person name="Zhang Z."/>
            <person name="Zhang Y."/>
            <person name="Huang X."/>
            <person name="Su Z."/>
            <person name="Tong W."/>
            <person name="Li J."/>
            <person name="Tong Z."/>
            <person name="Li S."/>
            <person name="Ye J."/>
            <person name="Wang L."/>
            <person name="Fang L."/>
            <person name="Lei T."/>
            <person name="Chen C."/>
            <person name="Chen H."/>
            <person name="Xu Z."/>
            <person name="Li H."/>
            <person name="Huang H."/>
            <person name="Zhang F."/>
            <person name="Xu H."/>
            <person name="Li N."/>
            <person name="Zhao C."/>
            <person name="Li S."/>
            <person name="Dong L."/>
            <person name="Huang Y."/>
            <person name="Li L."/>
            <person name="Xi Y."/>
            <person name="Qi Q."/>
            <person name="Li W."/>
            <person name="Zhang B."/>
            <person name="Hu W."/>
            <person name="Zhang Y."/>
            <person name="Tian X."/>
            <person name="Jiao Y."/>
            <person name="Liang X."/>
            <person name="Jin J."/>
            <person name="Gao L."/>
            <person name="Zheng W."/>
            <person name="Hao B."/>
            <person name="Liu S."/>
            <person name="Wang W."/>
            <person name="Yuan L."/>
            <person name="Cao M."/>
            <person name="McDermott J."/>
            <person name="Samudrala R."/>
            <person name="Wang J."/>
            <person name="Wong G.K."/>
            <person name="Yang H."/>
        </authorList>
    </citation>
    <scope>NUCLEOTIDE SEQUENCE [LARGE SCALE GENOMIC DNA]</scope>
</reference>
<dbReference type="Proteomes" id="UP000007752">
    <property type="component" value="Chromosome 7"/>
</dbReference>
<reference evidence="2" key="2">
    <citation type="submission" date="2008-12" db="EMBL/GenBank/DDBJ databases">
        <title>Improved gene annotation of the rice (Oryza sativa) genomes.</title>
        <authorList>
            <person name="Wang J."/>
            <person name="Li R."/>
            <person name="Fan W."/>
            <person name="Huang Q."/>
            <person name="Zhang J."/>
            <person name="Zhou Y."/>
            <person name="Hu Y."/>
            <person name="Zi S."/>
            <person name="Li J."/>
            <person name="Ni P."/>
            <person name="Zheng H."/>
            <person name="Zhang Y."/>
            <person name="Zhao M."/>
            <person name="Hao Q."/>
            <person name="McDermott J."/>
            <person name="Samudrala R."/>
            <person name="Kristiansen K."/>
            <person name="Wong G.K.-S."/>
        </authorList>
    </citation>
    <scope>NUCLEOTIDE SEQUENCE</scope>
</reference>
<dbReference type="PANTHER" id="PTHR33088">
    <property type="entry name" value="MUCIN-2"/>
    <property type="match status" value="1"/>
</dbReference>
<dbReference type="EMBL" id="CM000144">
    <property type="protein sequence ID" value="EAZ38665.1"/>
    <property type="molecule type" value="Genomic_DNA"/>
</dbReference>
<organism evidence="2">
    <name type="scientific">Oryza sativa subsp. japonica</name>
    <name type="common">Rice</name>
    <dbReference type="NCBI Taxonomy" id="39947"/>
    <lineage>
        <taxon>Eukaryota</taxon>
        <taxon>Viridiplantae</taxon>
        <taxon>Streptophyta</taxon>
        <taxon>Embryophyta</taxon>
        <taxon>Tracheophyta</taxon>
        <taxon>Spermatophyta</taxon>
        <taxon>Magnoliopsida</taxon>
        <taxon>Liliopsida</taxon>
        <taxon>Poales</taxon>
        <taxon>Poaceae</taxon>
        <taxon>BOP clade</taxon>
        <taxon>Oryzoideae</taxon>
        <taxon>Oryzeae</taxon>
        <taxon>Oryzinae</taxon>
        <taxon>Oryza</taxon>
        <taxon>Oryza sativa</taxon>
    </lineage>
</organism>
<feature type="region of interest" description="Disordered" evidence="1">
    <location>
        <begin position="105"/>
        <end position="139"/>
    </location>
</feature>
<evidence type="ECO:0000313" key="2">
    <source>
        <dbReference type="EMBL" id="EAZ38665.1"/>
    </source>
</evidence>
<dbReference type="AlphaFoldDB" id="A3BGH6"/>
<dbReference type="PANTHER" id="PTHR33088:SF42">
    <property type="entry name" value="OS07G0142200 PROTEIN"/>
    <property type="match status" value="1"/>
</dbReference>
<gene>
    <name evidence="2" type="ORF">OsJ_23058</name>
</gene>
<accession>A3BGH6</accession>